<reference evidence="9 10" key="1">
    <citation type="submission" date="2016-10" db="EMBL/GenBank/DDBJ databases">
        <authorList>
            <person name="de Groot N.N."/>
        </authorList>
    </citation>
    <scope>NUCLEOTIDE SEQUENCE [LARGE SCALE GENOMIC DNA]</scope>
    <source>
        <strain evidence="9 10">NE2</strain>
    </source>
</reference>
<evidence type="ECO:0000259" key="8">
    <source>
        <dbReference type="Pfam" id="PF13091"/>
    </source>
</evidence>
<dbReference type="EC" id="3.1.4.4" evidence="3"/>
<accession>A0A1I3W6D0</accession>
<dbReference type="GO" id="GO:0016891">
    <property type="term" value="F:RNA endonuclease activity producing 5'-phosphomonoesters, hydrolytic mechanism"/>
    <property type="evidence" value="ECO:0007669"/>
    <property type="project" value="TreeGrafter"/>
</dbReference>
<dbReference type="PANTHER" id="PTHR43856">
    <property type="entry name" value="CARDIOLIPIN HYDROLASE"/>
    <property type="match status" value="1"/>
</dbReference>
<dbReference type="AlphaFoldDB" id="A0A1I3W6D0"/>
<dbReference type="Pfam" id="PF13091">
    <property type="entry name" value="PLDc_2"/>
    <property type="match status" value="1"/>
</dbReference>
<evidence type="ECO:0000256" key="6">
    <source>
        <dbReference type="ARBA" id="ARBA00023098"/>
    </source>
</evidence>
<comment type="catalytic activity">
    <reaction evidence="1">
        <text>a 1,2-diacyl-sn-glycero-3-phosphocholine + H2O = a 1,2-diacyl-sn-glycero-3-phosphate + choline + H(+)</text>
        <dbReference type="Rhea" id="RHEA:14445"/>
        <dbReference type="ChEBI" id="CHEBI:15354"/>
        <dbReference type="ChEBI" id="CHEBI:15377"/>
        <dbReference type="ChEBI" id="CHEBI:15378"/>
        <dbReference type="ChEBI" id="CHEBI:57643"/>
        <dbReference type="ChEBI" id="CHEBI:58608"/>
        <dbReference type="EC" id="3.1.4.4"/>
    </reaction>
</comment>
<keyword evidence="6" id="KW-0443">Lipid metabolism</keyword>
<dbReference type="STRING" id="1612308.SAMN05444581_101375"/>
<dbReference type="SUPFAM" id="SSF56024">
    <property type="entry name" value="Phospholipase D/nuclease"/>
    <property type="match status" value="1"/>
</dbReference>
<evidence type="ECO:0000256" key="5">
    <source>
        <dbReference type="ARBA" id="ARBA00022963"/>
    </source>
</evidence>
<feature type="domain" description="Phospholipase D-like" evidence="8">
    <location>
        <begin position="51"/>
        <end position="174"/>
    </location>
</feature>
<name>A0A1I3W6D0_9HYPH</name>
<dbReference type="CDD" id="cd09116">
    <property type="entry name" value="PLDc_Nuc_like"/>
    <property type="match status" value="1"/>
</dbReference>
<protein>
    <recommendedName>
        <fullName evidence="3">phospholipase D</fullName>
        <ecNumber evidence="3">3.1.4.4</ecNumber>
    </recommendedName>
</protein>
<dbReference type="Gene3D" id="3.30.870.10">
    <property type="entry name" value="Endonuclease Chain A"/>
    <property type="match status" value="1"/>
</dbReference>
<dbReference type="InterPro" id="IPR051406">
    <property type="entry name" value="PLD_domain"/>
</dbReference>
<gene>
    <name evidence="9" type="ORF">SAMN05444581_101375</name>
</gene>
<sequence length="188" mass="20411">MTGIRTLTGAVFILASLAPGLVAVSAPCGGDPPPAVHFAPAENLERIDVSLVDQAKATIDMAAYVMTDWPVMQALTRAAGRGVKVRIYLDSGRFLKREPTRPFVDLISNPGVEIRFKRPHAPLMHLKSYEIDGRLLRTGSANFSASGLKRQDNDLVVIENPAAILEFEHKFETIYGLSQAVSAGAQQR</sequence>
<dbReference type="RefSeq" id="WP_091676675.1">
    <property type="nucleotide sequence ID" value="NZ_FOSN01000001.1"/>
</dbReference>
<evidence type="ECO:0000256" key="3">
    <source>
        <dbReference type="ARBA" id="ARBA00012027"/>
    </source>
</evidence>
<proteinExistence type="inferred from homology"/>
<evidence type="ECO:0000256" key="7">
    <source>
        <dbReference type="SAM" id="SignalP"/>
    </source>
</evidence>
<keyword evidence="7" id="KW-0732">Signal</keyword>
<keyword evidence="4" id="KW-0378">Hydrolase</keyword>
<evidence type="ECO:0000256" key="1">
    <source>
        <dbReference type="ARBA" id="ARBA00000798"/>
    </source>
</evidence>
<comment type="similarity">
    <text evidence="2">Belongs to the phospholipase D family.</text>
</comment>
<keyword evidence="10" id="KW-1185">Reference proteome</keyword>
<dbReference type="GO" id="GO:0016042">
    <property type="term" value="P:lipid catabolic process"/>
    <property type="evidence" value="ECO:0007669"/>
    <property type="project" value="UniProtKB-KW"/>
</dbReference>
<evidence type="ECO:0000256" key="4">
    <source>
        <dbReference type="ARBA" id="ARBA00022801"/>
    </source>
</evidence>
<evidence type="ECO:0000256" key="2">
    <source>
        <dbReference type="ARBA" id="ARBA00008664"/>
    </source>
</evidence>
<dbReference type="EMBL" id="FOSN01000001">
    <property type="protein sequence ID" value="SFK02980.1"/>
    <property type="molecule type" value="Genomic_DNA"/>
</dbReference>
<feature type="signal peptide" evidence="7">
    <location>
        <begin position="1"/>
        <end position="25"/>
    </location>
</feature>
<evidence type="ECO:0000313" key="10">
    <source>
        <dbReference type="Proteomes" id="UP000198755"/>
    </source>
</evidence>
<dbReference type="InterPro" id="IPR025202">
    <property type="entry name" value="PLD-like_dom"/>
</dbReference>
<dbReference type="PANTHER" id="PTHR43856:SF1">
    <property type="entry name" value="MITOCHONDRIAL CARDIOLIPIN HYDROLASE"/>
    <property type="match status" value="1"/>
</dbReference>
<feature type="chain" id="PRO_5011527027" description="phospholipase D" evidence="7">
    <location>
        <begin position="26"/>
        <end position="188"/>
    </location>
</feature>
<keyword evidence="5" id="KW-0442">Lipid degradation</keyword>
<dbReference type="GO" id="GO:0004630">
    <property type="term" value="F:phospholipase D activity"/>
    <property type="evidence" value="ECO:0007669"/>
    <property type="project" value="UniProtKB-EC"/>
</dbReference>
<organism evidence="9 10">
    <name type="scientific">Methylocapsa palsarum</name>
    <dbReference type="NCBI Taxonomy" id="1612308"/>
    <lineage>
        <taxon>Bacteria</taxon>
        <taxon>Pseudomonadati</taxon>
        <taxon>Pseudomonadota</taxon>
        <taxon>Alphaproteobacteria</taxon>
        <taxon>Hyphomicrobiales</taxon>
        <taxon>Beijerinckiaceae</taxon>
        <taxon>Methylocapsa</taxon>
    </lineage>
</organism>
<dbReference type="OrthoDB" id="9814092at2"/>
<dbReference type="Proteomes" id="UP000198755">
    <property type="component" value="Unassembled WGS sequence"/>
</dbReference>
<evidence type="ECO:0000313" key="9">
    <source>
        <dbReference type="EMBL" id="SFK02980.1"/>
    </source>
</evidence>